<name>A0A158QME7_HAEPC</name>
<organism evidence="1">
    <name type="scientific">Haemonchus placei</name>
    <name type="common">Barber's pole worm</name>
    <dbReference type="NCBI Taxonomy" id="6290"/>
    <lineage>
        <taxon>Eukaryota</taxon>
        <taxon>Metazoa</taxon>
        <taxon>Ecdysozoa</taxon>
        <taxon>Nematoda</taxon>
        <taxon>Chromadorea</taxon>
        <taxon>Rhabditida</taxon>
        <taxon>Rhabditina</taxon>
        <taxon>Rhabditomorpha</taxon>
        <taxon>Strongyloidea</taxon>
        <taxon>Trichostrongylidae</taxon>
        <taxon>Haemonchus</taxon>
    </lineage>
</organism>
<accession>A0A158QME7</accession>
<proteinExistence type="predicted"/>
<dbReference type="WBParaSite" id="HPLM_0000829401-mRNA-1">
    <property type="protein sequence ID" value="HPLM_0000829401-mRNA-1"/>
    <property type="gene ID" value="HPLM_0000829401"/>
</dbReference>
<reference evidence="1" key="1">
    <citation type="submission" date="2016-04" db="UniProtKB">
        <authorList>
            <consortium name="WormBaseParasite"/>
        </authorList>
    </citation>
    <scope>IDENTIFICATION</scope>
</reference>
<evidence type="ECO:0000313" key="1">
    <source>
        <dbReference type="WBParaSite" id="HPLM_0000829401-mRNA-1"/>
    </source>
</evidence>
<dbReference type="AlphaFoldDB" id="A0A158QME7"/>
<protein>
    <submittedName>
        <fullName evidence="1">Kinesin motor domain-containing protein</fullName>
    </submittedName>
</protein>
<sequence>LAPFHGENEILRTFEDGDFDISVSNLQSNLSNCQSSLAGILVLAWLLGNGTRRANFSLSELSKTNDPQYLETERAICSATSRSPASSNLSIVHVLVRLTDKAAATRSIRCFLAFRPLTYP</sequence>